<evidence type="ECO:0000256" key="1">
    <source>
        <dbReference type="SAM" id="Phobius"/>
    </source>
</evidence>
<evidence type="ECO:0000313" key="3">
    <source>
        <dbReference type="Proteomes" id="UP000225379"/>
    </source>
</evidence>
<feature type="transmembrane region" description="Helical" evidence="1">
    <location>
        <begin position="18"/>
        <end position="36"/>
    </location>
</feature>
<keyword evidence="1" id="KW-1133">Transmembrane helix</keyword>
<organism evidence="2 3">
    <name type="scientific">Azospirillum palustre</name>
    <dbReference type="NCBI Taxonomy" id="2044885"/>
    <lineage>
        <taxon>Bacteria</taxon>
        <taxon>Pseudomonadati</taxon>
        <taxon>Pseudomonadota</taxon>
        <taxon>Alphaproteobacteria</taxon>
        <taxon>Rhodospirillales</taxon>
        <taxon>Azospirillaceae</taxon>
        <taxon>Azospirillum</taxon>
    </lineage>
</organism>
<dbReference type="EMBL" id="PDKW01000043">
    <property type="protein sequence ID" value="PGH54992.1"/>
    <property type="molecule type" value="Genomic_DNA"/>
</dbReference>
<keyword evidence="3" id="KW-1185">Reference proteome</keyword>
<reference evidence="3" key="1">
    <citation type="submission" date="2017-10" db="EMBL/GenBank/DDBJ databases">
        <authorList>
            <person name="Kravchenko I.K."/>
            <person name="Grouzdev D.S."/>
        </authorList>
    </citation>
    <scope>NUCLEOTIDE SEQUENCE [LARGE SCALE GENOMIC DNA]</scope>
    <source>
        <strain evidence="3">B2</strain>
    </source>
</reference>
<keyword evidence="1" id="KW-0472">Membrane</keyword>
<evidence type="ECO:0000313" key="2">
    <source>
        <dbReference type="EMBL" id="PGH54992.1"/>
    </source>
</evidence>
<evidence type="ECO:0008006" key="4">
    <source>
        <dbReference type="Google" id="ProtNLM"/>
    </source>
</evidence>
<comment type="caution">
    <text evidence="2">The sequence shown here is derived from an EMBL/GenBank/DDBJ whole genome shotgun (WGS) entry which is preliminary data.</text>
</comment>
<dbReference type="AlphaFoldDB" id="A0A2B8BC92"/>
<keyword evidence="1" id="KW-0812">Transmembrane</keyword>
<proteinExistence type="predicted"/>
<sequence>MATVVMMKHPQTGLTKKGLVGFSWTTLFFGGFPALFRGDWGMGLLLTLLAFFTGGLSGIIAAFLYNKHYTSKLIEKGYVFADTEALNSLARAKLGVEAAAAVPNPT</sequence>
<accession>A0A2B8BC92</accession>
<dbReference type="Proteomes" id="UP000225379">
    <property type="component" value="Unassembled WGS sequence"/>
</dbReference>
<gene>
    <name evidence="2" type="ORF">CRT60_23640</name>
</gene>
<feature type="transmembrane region" description="Helical" evidence="1">
    <location>
        <begin position="42"/>
        <end position="65"/>
    </location>
</feature>
<name>A0A2B8BC92_9PROT</name>
<protein>
    <recommendedName>
        <fullName evidence="4">HrgC protein</fullName>
    </recommendedName>
</protein>
<dbReference type="OrthoDB" id="5233at2"/>